<evidence type="ECO:0000256" key="1">
    <source>
        <dbReference type="ARBA" id="ARBA00004117"/>
    </source>
</evidence>
<dbReference type="GO" id="GO:0005198">
    <property type="term" value="F:structural molecule activity"/>
    <property type="evidence" value="ECO:0007669"/>
    <property type="project" value="UniProtKB-UniRule"/>
</dbReference>
<dbReference type="NCBIfam" id="TIGR00205">
    <property type="entry name" value="fliE"/>
    <property type="match status" value="1"/>
</dbReference>
<dbReference type="AlphaFoldDB" id="A0A831A591"/>
<dbReference type="PANTHER" id="PTHR34653:SF1">
    <property type="entry name" value="FLAGELLAR HOOK-BASAL BODY COMPLEX PROTEIN FLIE"/>
    <property type="match status" value="1"/>
</dbReference>
<keyword evidence="6" id="KW-0282">Flagellum</keyword>
<keyword evidence="6" id="KW-0969">Cilium</keyword>
<dbReference type="PRINTS" id="PR01006">
    <property type="entry name" value="FLGHOOKFLIE"/>
</dbReference>
<sequence>MSSLIHNVIGQMHSQAQKISAPDEFLSNGKLTSLGSGPNFSDALFNSINEINKSQQTAKAQSQSWMSGNSDIGLNDVMLSLQKSSVAFSFGVQLRNKMLSAYQEVMNMPA</sequence>
<dbReference type="PANTHER" id="PTHR34653">
    <property type="match status" value="1"/>
</dbReference>
<protein>
    <recommendedName>
        <fullName evidence="3 5">Flagellar hook-basal body complex protein FliE</fullName>
    </recommendedName>
</protein>
<proteinExistence type="inferred from homology"/>
<evidence type="ECO:0000256" key="2">
    <source>
        <dbReference type="ARBA" id="ARBA00009272"/>
    </source>
</evidence>
<organism evidence="6 7">
    <name type="scientific">Erwinia amylovora NBRC 12687 = CFBP 1232</name>
    <dbReference type="NCBI Taxonomy" id="1219359"/>
    <lineage>
        <taxon>Bacteria</taxon>
        <taxon>Pseudomonadati</taxon>
        <taxon>Pseudomonadota</taxon>
        <taxon>Gammaproteobacteria</taxon>
        <taxon>Enterobacterales</taxon>
        <taxon>Erwiniaceae</taxon>
        <taxon>Erwinia</taxon>
    </lineage>
</organism>
<dbReference type="RefSeq" id="WP_004159320.1">
    <property type="nucleotide sequence ID" value="NZ_BAYW01000011.1"/>
</dbReference>
<keyword evidence="4 5" id="KW-0975">Bacterial flagellum</keyword>
<dbReference type="GO" id="GO:0071973">
    <property type="term" value="P:bacterial-type flagellum-dependent cell motility"/>
    <property type="evidence" value="ECO:0007669"/>
    <property type="project" value="InterPro"/>
</dbReference>
<dbReference type="GO" id="GO:0009425">
    <property type="term" value="C:bacterial-type flagellum basal body"/>
    <property type="evidence" value="ECO:0007669"/>
    <property type="project" value="UniProtKB-SubCell"/>
</dbReference>
<dbReference type="GeneID" id="97606874"/>
<dbReference type="HAMAP" id="MF_00724">
    <property type="entry name" value="FliE"/>
    <property type="match status" value="1"/>
</dbReference>
<evidence type="ECO:0000313" key="6">
    <source>
        <dbReference type="EMBL" id="CCO94706.1"/>
    </source>
</evidence>
<comment type="caution">
    <text evidence="6">The sequence shown here is derived from an EMBL/GenBank/DDBJ whole genome shotgun (WGS) entry which is preliminary data.</text>
</comment>
<dbReference type="GO" id="GO:0003774">
    <property type="term" value="F:cytoskeletal motor activity"/>
    <property type="evidence" value="ECO:0007669"/>
    <property type="project" value="InterPro"/>
</dbReference>
<keyword evidence="6" id="KW-0966">Cell projection</keyword>
<evidence type="ECO:0000256" key="3">
    <source>
        <dbReference type="ARBA" id="ARBA00018024"/>
    </source>
</evidence>
<evidence type="ECO:0000256" key="4">
    <source>
        <dbReference type="ARBA" id="ARBA00023143"/>
    </source>
</evidence>
<dbReference type="Pfam" id="PF02049">
    <property type="entry name" value="FliE"/>
    <property type="match status" value="1"/>
</dbReference>
<dbReference type="EMBL" id="CAPB01000033">
    <property type="protein sequence ID" value="CCO94706.1"/>
    <property type="molecule type" value="Genomic_DNA"/>
</dbReference>
<dbReference type="InterPro" id="IPR001624">
    <property type="entry name" value="FliE"/>
</dbReference>
<evidence type="ECO:0000256" key="5">
    <source>
        <dbReference type="HAMAP-Rule" id="MF_00724"/>
    </source>
</evidence>
<evidence type="ECO:0000313" key="7">
    <source>
        <dbReference type="Proteomes" id="UP000013111"/>
    </source>
</evidence>
<gene>
    <name evidence="6" type="primary">flie3</name>
    <name evidence="5" type="synonym">fliE</name>
    <name evidence="6" type="ORF">BN437_2796</name>
</gene>
<reference evidence="6 7" key="1">
    <citation type="submission" date="2012-11" db="EMBL/GenBank/DDBJ databases">
        <authorList>
            <person name="Linke B."/>
        </authorList>
    </citation>
    <scope>NUCLEOTIDE SEQUENCE [LARGE SCALE GENOMIC DNA]</scope>
    <source>
        <strain evidence="7">CFBP 1232</strain>
    </source>
</reference>
<dbReference type="Proteomes" id="UP000013111">
    <property type="component" value="Unassembled WGS sequence"/>
</dbReference>
<comment type="similarity">
    <text evidence="2 5">Belongs to the FliE family.</text>
</comment>
<accession>A0A831A591</accession>
<comment type="subcellular location">
    <subcellularLocation>
        <location evidence="1 5">Bacterial flagellum basal body</location>
    </subcellularLocation>
</comment>
<name>A0A831A591_ERWAM</name>
<reference evidence="6 7" key="2">
    <citation type="submission" date="2013-04" db="EMBL/GenBank/DDBJ databases">
        <title>Comparative genomics of 12 strains of Erwinia amylovora identifies a pan-genome with a large conserved core and provides insights into host specificity.</title>
        <authorList>
            <person name="Mann R.A."/>
            <person name="Smits T.H.M."/>
            <person name="Buehlmann A."/>
            <person name="Blom J."/>
            <person name="Goesmann A."/>
            <person name="Frey J.E."/>
            <person name="Plummer K.M."/>
            <person name="Beer S.V."/>
            <person name="Luck J."/>
            <person name="Duffy B."/>
            <person name="Rodoni B."/>
        </authorList>
    </citation>
    <scope>NUCLEOTIDE SEQUENCE [LARGE SCALE GENOMIC DNA]</scope>
    <source>
        <strain evidence="7">CFBP 1232</strain>
    </source>
</reference>